<gene>
    <name evidence="2" type="ORF">BpHYR1_011469</name>
</gene>
<dbReference type="Proteomes" id="UP000276133">
    <property type="component" value="Unassembled WGS sequence"/>
</dbReference>
<evidence type="ECO:0000313" key="2">
    <source>
        <dbReference type="EMBL" id="RNA09785.1"/>
    </source>
</evidence>
<dbReference type="AlphaFoldDB" id="A0A3M7QFR5"/>
<feature type="region of interest" description="Disordered" evidence="1">
    <location>
        <begin position="1"/>
        <end position="29"/>
    </location>
</feature>
<evidence type="ECO:0000256" key="1">
    <source>
        <dbReference type="SAM" id="MobiDB-lite"/>
    </source>
</evidence>
<sequence>MDLKKDNPKKVTLKKTLSKKDPKKRSFQKSSKNRFVVVVVFSISPELIQSKHYTINKTLNFRTTYSNTFLHNWLLKICLTKNKFCLLVNKFIVLTPNLAFCSKIFAVSKILSDFIH</sequence>
<feature type="compositionally biased region" description="Basic residues" evidence="1">
    <location>
        <begin position="11"/>
        <end position="27"/>
    </location>
</feature>
<evidence type="ECO:0000313" key="3">
    <source>
        <dbReference type="Proteomes" id="UP000276133"/>
    </source>
</evidence>
<reference evidence="2 3" key="1">
    <citation type="journal article" date="2018" name="Sci. Rep.">
        <title>Genomic signatures of local adaptation to the degree of environmental predictability in rotifers.</title>
        <authorList>
            <person name="Franch-Gras L."/>
            <person name="Hahn C."/>
            <person name="Garcia-Roger E.M."/>
            <person name="Carmona M.J."/>
            <person name="Serra M."/>
            <person name="Gomez A."/>
        </authorList>
    </citation>
    <scope>NUCLEOTIDE SEQUENCE [LARGE SCALE GENOMIC DNA]</scope>
    <source>
        <strain evidence="2">HYR1</strain>
    </source>
</reference>
<comment type="caution">
    <text evidence="2">The sequence shown here is derived from an EMBL/GenBank/DDBJ whole genome shotgun (WGS) entry which is preliminary data.</text>
</comment>
<name>A0A3M7QFR5_BRAPC</name>
<proteinExistence type="predicted"/>
<keyword evidence="3" id="KW-1185">Reference proteome</keyword>
<organism evidence="2 3">
    <name type="scientific">Brachionus plicatilis</name>
    <name type="common">Marine rotifer</name>
    <name type="synonym">Brachionus muelleri</name>
    <dbReference type="NCBI Taxonomy" id="10195"/>
    <lineage>
        <taxon>Eukaryota</taxon>
        <taxon>Metazoa</taxon>
        <taxon>Spiralia</taxon>
        <taxon>Gnathifera</taxon>
        <taxon>Rotifera</taxon>
        <taxon>Eurotatoria</taxon>
        <taxon>Monogononta</taxon>
        <taxon>Pseudotrocha</taxon>
        <taxon>Ploima</taxon>
        <taxon>Brachionidae</taxon>
        <taxon>Brachionus</taxon>
    </lineage>
</organism>
<accession>A0A3M7QFR5</accession>
<protein>
    <submittedName>
        <fullName evidence="2">Uncharacterized protein</fullName>
    </submittedName>
</protein>
<dbReference type="EMBL" id="REGN01006372">
    <property type="protein sequence ID" value="RNA09785.1"/>
    <property type="molecule type" value="Genomic_DNA"/>
</dbReference>